<dbReference type="InterPro" id="IPR036938">
    <property type="entry name" value="PAP2/HPO_sf"/>
</dbReference>
<protein>
    <recommendedName>
        <fullName evidence="1">undecaprenyl-diphosphate phosphatase</fullName>
        <ecNumber evidence="1">3.6.1.27</ecNumber>
    </recommendedName>
    <alternativeName>
        <fullName evidence="2">Undecaprenyl pyrophosphate phosphatase</fullName>
    </alternativeName>
</protein>
<evidence type="ECO:0000256" key="2">
    <source>
        <dbReference type="ARBA" id="ARBA00032707"/>
    </source>
</evidence>
<dbReference type="SMART" id="SM00014">
    <property type="entry name" value="acidPPc"/>
    <property type="match status" value="1"/>
</dbReference>
<evidence type="ECO:0000256" key="4">
    <source>
        <dbReference type="SAM" id="Phobius"/>
    </source>
</evidence>
<feature type="transmembrane region" description="Helical" evidence="4">
    <location>
        <begin position="164"/>
        <end position="182"/>
    </location>
</feature>
<dbReference type="Proteomes" id="UP001169862">
    <property type="component" value="Unassembled WGS sequence"/>
</dbReference>
<feature type="transmembrane region" description="Helical" evidence="4">
    <location>
        <begin position="188"/>
        <end position="206"/>
    </location>
</feature>
<dbReference type="EC" id="3.6.1.27" evidence="1"/>
<dbReference type="InterPro" id="IPR000326">
    <property type="entry name" value="PAP2/HPO"/>
</dbReference>
<feature type="transmembrane region" description="Helical" evidence="4">
    <location>
        <begin position="87"/>
        <end position="108"/>
    </location>
</feature>
<dbReference type="Pfam" id="PF01569">
    <property type="entry name" value="PAP2"/>
    <property type="match status" value="1"/>
</dbReference>
<keyword evidence="4" id="KW-0472">Membrane</keyword>
<comment type="caution">
    <text evidence="6">The sequence shown here is derived from an EMBL/GenBank/DDBJ whole genome shotgun (WGS) entry which is preliminary data.</text>
</comment>
<dbReference type="PANTHER" id="PTHR14969">
    <property type="entry name" value="SPHINGOSINE-1-PHOSPHATE PHOSPHOHYDROLASE"/>
    <property type="match status" value="1"/>
</dbReference>
<feature type="transmembrane region" description="Helical" evidence="4">
    <location>
        <begin position="213"/>
        <end position="232"/>
    </location>
</feature>
<gene>
    <name evidence="6" type="ORF">Q4490_05160</name>
</gene>
<dbReference type="AlphaFoldDB" id="A0AAW7XJ08"/>
<keyword evidence="4" id="KW-1133">Transmembrane helix</keyword>
<dbReference type="EMBL" id="JAUOPG010000003">
    <property type="protein sequence ID" value="MDO6452948.1"/>
    <property type="molecule type" value="Genomic_DNA"/>
</dbReference>
<sequence length="271" mass="29580">MRHLHHLQEHIESSDAIPPAQFWQIPLAGILLLIGLSVLFLPGGLTTGFYTLQAYSLPFPALMWEYITFSGDKWPILAMGLALSLRYPRFTLAMLFAGIIGILMTQGLKLYFHTARPPATLAHDSFRLIGSALTANSTPSGHTATAFLAAGLVTHLCQSRVAKVCALLLAALIGYSRIAVGVHWPVDVLTGASAGLLCSWLGVSLAHRLQAWLTPWLFIIIVLLLFAATIKLLTYNGGFTHTDLFAVSIAAACLGMFYSDLRRTRLVRPRN</sequence>
<evidence type="ECO:0000256" key="1">
    <source>
        <dbReference type="ARBA" id="ARBA00012374"/>
    </source>
</evidence>
<evidence type="ECO:0000259" key="5">
    <source>
        <dbReference type="SMART" id="SM00014"/>
    </source>
</evidence>
<proteinExistence type="predicted"/>
<dbReference type="PANTHER" id="PTHR14969:SF13">
    <property type="entry name" value="AT30094P"/>
    <property type="match status" value="1"/>
</dbReference>
<feature type="domain" description="Phosphatidic acid phosphatase type 2/haloperoxidase" evidence="5">
    <location>
        <begin position="90"/>
        <end position="203"/>
    </location>
</feature>
<name>A0AAW7XJ08_9GAMM</name>
<feature type="transmembrane region" description="Helical" evidence="4">
    <location>
        <begin position="20"/>
        <end position="41"/>
    </location>
</feature>
<dbReference type="SUPFAM" id="SSF48317">
    <property type="entry name" value="Acid phosphatase/Vanadium-dependent haloperoxidase"/>
    <property type="match status" value="1"/>
</dbReference>
<comment type="catalytic activity">
    <reaction evidence="3">
        <text>di-trans,octa-cis-undecaprenyl diphosphate + H2O = di-trans,octa-cis-undecaprenyl phosphate + phosphate + H(+)</text>
        <dbReference type="Rhea" id="RHEA:28094"/>
        <dbReference type="ChEBI" id="CHEBI:15377"/>
        <dbReference type="ChEBI" id="CHEBI:15378"/>
        <dbReference type="ChEBI" id="CHEBI:43474"/>
        <dbReference type="ChEBI" id="CHEBI:58405"/>
        <dbReference type="ChEBI" id="CHEBI:60392"/>
        <dbReference type="EC" id="3.6.1.27"/>
    </reaction>
</comment>
<evidence type="ECO:0000256" key="3">
    <source>
        <dbReference type="ARBA" id="ARBA00047594"/>
    </source>
</evidence>
<dbReference type="Gene3D" id="1.20.144.10">
    <property type="entry name" value="Phosphatidic acid phosphatase type 2/haloperoxidase"/>
    <property type="match status" value="1"/>
</dbReference>
<dbReference type="CDD" id="cd01610">
    <property type="entry name" value="PAP2_like"/>
    <property type="match status" value="1"/>
</dbReference>
<organism evidence="6 7">
    <name type="scientific">Neptunomonas phycophila</name>
    <dbReference type="NCBI Taxonomy" id="1572645"/>
    <lineage>
        <taxon>Bacteria</taxon>
        <taxon>Pseudomonadati</taxon>
        <taxon>Pseudomonadota</taxon>
        <taxon>Gammaproteobacteria</taxon>
        <taxon>Oceanospirillales</taxon>
        <taxon>Oceanospirillaceae</taxon>
        <taxon>Neptunomonas</taxon>
    </lineage>
</organism>
<dbReference type="GO" id="GO:0050380">
    <property type="term" value="F:undecaprenyl-diphosphatase activity"/>
    <property type="evidence" value="ECO:0007669"/>
    <property type="project" value="UniProtKB-EC"/>
</dbReference>
<evidence type="ECO:0000313" key="7">
    <source>
        <dbReference type="Proteomes" id="UP001169862"/>
    </source>
</evidence>
<feature type="transmembrane region" description="Helical" evidence="4">
    <location>
        <begin position="244"/>
        <end position="261"/>
    </location>
</feature>
<evidence type="ECO:0000313" key="6">
    <source>
        <dbReference type="EMBL" id="MDO6452948.1"/>
    </source>
</evidence>
<reference evidence="6" key="1">
    <citation type="submission" date="2023-07" db="EMBL/GenBank/DDBJ databases">
        <title>Genome content predicts the carbon catabolic preferences of heterotrophic bacteria.</title>
        <authorList>
            <person name="Gralka M."/>
        </authorList>
    </citation>
    <scope>NUCLEOTIDE SEQUENCE</scope>
    <source>
        <strain evidence="6">I2M16</strain>
    </source>
</reference>
<dbReference type="RefSeq" id="WP_303549070.1">
    <property type="nucleotide sequence ID" value="NZ_JAUOPG010000003.1"/>
</dbReference>
<keyword evidence="4" id="KW-0812">Transmembrane</keyword>
<accession>A0AAW7XJ08</accession>